<proteinExistence type="inferred from homology"/>
<comment type="similarity">
    <text evidence="2">Belongs to the glycosyl hydrolase 9 (cellulase E) family.</text>
</comment>
<reference evidence="10 11" key="1">
    <citation type="journal article" date="2021" name="Sci. Rep.">
        <title>Genome sequencing of the multicellular alga Astrephomene provides insights into convergent evolution of germ-soma differentiation.</title>
        <authorList>
            <person name="Yamashita S."/>
            <person name="Yamamoto K."/>
            <person name="Matsuzaki R."/>
            <person name="Suzuki S."/>
            <person name="Yamaguchi H."/>
            <person name="Hirooka S."/>
            <person name="Minakuchi Y."/>
            <person name="Miyagishima S."/>
            <person name="Kawachi M."/>
            <person name="Toyoda A."/>
            <person name="Nozaki H."/>
        </authorList>
    </citation>
    <scope>NUCLEOTIDE SEQUENCE [LARGE SCALE GENOMIC DNA]</scope>
    <source>
        <strain evidence="10 11">NIES-4017</strain>
    </source>
</reference>
<feature type="domain" description="PKD" evidence="9">
    <location>
        <begin position="338"/>
        <end position="394"/>
    </location>
</feature>
<dbReference type="SUPFAM" id="SSF48208">
    <property type="entry name" value="Six-hairpin glycosidases"/>
    <property type="match status" value="1"/>
</dbReference>
<sequence length="1434" mass="148526">MARAARSPWLLKLRPDDAARYLARARAAWDYLAARAPFGALCYHFYGCMGTVDATEAVRPAWEKAYACYDSKGDQSHDERVWAAVELYAATGEAAFHSYFTQRHCPRYRRWGWQALPFSYGPATVAYAQLAAAAGSGEQGALAVDPLVAQRCLDELAAVARGHMEEAKSNAYRLAVPARTFRIFGYGWHYPAEPALHLLLAAALAGGGNASEAAGWRALAAQQLHYLLGANPQGFSLISGLGARRYQNVVDEESVYDDIDPAWPGQSVGLASGFSWINSYGSALGAAFPPGIDYPALHRISDVFNVNTEFTVPILAMTLGAVVALAGDAARTPLPPPPNITLELSTSSGPAPLSVAFSLFIQGDPRVVATVEYDFGDGGHSYQANPVHVYGEAGRALYGSVTVVDRAGQAVSKSFTVFTCWPEGSDPAPPPPSGLLLAARVAHEADPTAWGGPLPPLLLATSLAEGPDDGGASVAATASGTIVASSANLAWQGVQPAWQGAALRPVRYEDTATYTLLPAAGATAGVASTATAGATAGASAATAGQVLLGAASGGLVLEAWLYVEKFLSYGRGNTPLLGIKQGTNRFFGLQGTIWSGNMLVAGQQTLANDTLLAPRLTLGRWHHLKLSATSANASTSTSSNTSSSAGSGQAQGQAQAFCRAWVDGVLVARVAGCSSEEVFRYCGAAAGPLQLIVGSFKGYVDGLRVYASPDGDLDRLCGPRPPPPPPPRPPPPPAPDNRFYTVTPDRGTLALLDSDSACGLTGRALAAAIPLRLFSGGAPSGIVLLPNTTTYAAGLSASPDGVPASNNSSNSSSSSSQAGEVGNTQWMQQPAGCSLRLGSQAVRNGSSGLAWELPGSILAAARAAGEFAIDAKIFVEAWRTGYSLWNADVLGISTNWDAYFKISYDMWTHARVLLSTPATTTTAAASSNSSTSSISALQAFAGVLLNTSQLEAALSAGCWHHVALTANASGCALAVDGVELVAAAGCNATRLLPKPAGRAVLAVGGVRGWVDELRVSAVWRRTQRPGDFQWSPPPPPPPPPPPLLPSPPSPPRPPAPRPPPPPPVPKPRSPSPPPPRPPLPPPPRPPPPRPPPQSLSSPPPKPLPPTPPRPSTSPPPPPPRPPPRQPPQPSPPSAPHPPSPAPLPPPPSPAPPLPPLPPALSLLDSTTLLLLGPSATSCSAANITTNNNAAATNAIAAAYLLSNSSSALLAERYSGGMSAGVLAPSTVGSPVLLSALGGVGQPPSFAGHSGGCVLWLNHSSCGSCAYVKYEVSTAAMAAVKAAGAMTIDAKLWVTKWVNYAIDNSDPLLGWQQAWDRYFKLTSDKYQMVRALVSAPSTVTTQQGLYGGEFVKWPLLNPALSPGAWHHVALTVNSSACGLYVDGALMNGTTVPCNVTAMANWGSVATVTVGGFQGYVADLRLSAGWGVTSRPVPLN</sequence>
<evidence type="ECO:0000256" key="4">
    <source>
        <dbReference type="ARBA" id="ARBA00022581"/>
    </source>
</evidence>
<dbReference type="InterPro" id="IPR013783">
    <property type="entry name" value="Ig-like_fold"/>
</dbReference>
<feature type="compositionally biased region" description="Pro residues" evidence="8">
    <location>
        <begin position="719"/>
        <end position="735"/>
    </location>
</feature>
<keyword evidence="4" id="KW-0945">Host-virus interaction</keyword>
<evidence type="ECO:0000313" key="11">
    <source>
        <dbReference type="Proteomes" id="UP001054857"/>
    </source>
</evidence>
<dbReference type="InterPro" id="IPR012341">
    <property type="entry name" value="6hp_glycosidase-like_sf"/>
</dbReference>
<evidence type="ECO:0000256" key="3">
    <source>
        <dbReference type="ARBA" id="ARBA00012601"/>
    </source>
</evidence>
<dbReference type="GO" id="GO:0008810">
    <property type="term" value="F:cellulase activity"/>
    <property type="evidence" value="ECO:0007669"/>
    <property type="project" value="UniProtKB-EC"/>
</dbReference>
<keyword evidence="7" id="KW-0624">Polysaccharide degradation</keyword>
<dbReference type="SUPFAM" id="SSF49299">
    <property type="entry name" value="PKD domain"/>
    <property type="match status" value="1"/>
</dbReference>
<gene>
    <name evidence="10" type="ORF">Agub_g4844</name>
</gene>
<keyword evidence="11" id="KW-1185">Reference proteome</keyword>
<feature type="region of interest" description="Disordered" evidence="8">
    <location>
        <begin position="711"/>
        <end position="740"/>
    </location>
</feature>
<organism evidence="10 11">
    <name type="scientific">Astrephomene gubernaculifera</name>
    <dbReference type="NCBI Taxonomy" id="47775"/>
    <lineage>
        <taxon>Eukaryota</taxon>
        <taxon>Viridiplantae</taxon>
        <taxon>Chlorophyta</taxon>
        <taxon>core chlorophytes</taxon>
        <taxon>Chlorophyceae</taxon>
        <taxon>CS clade</taxon>
        <taxon>Chlamydomonadales</taxon>
        <taxon>Astrephomenaceae</taxon>
        <taxon>Astrephomene</taxon>
    </lineage>
</organism>
<dbReference type="InterPro" id="IPR013320">
    <property type="entry name" value="ConA-like_dom_sf"/>
</dbReference>
<dbReference type="PANTHER" id="PTHR13037">
    <property type="entry name" value="FORMIN"/>
    <property type="match status" value="1"/>
</dbReference>
<dbReference type="EMBL" id="BMAR01000006">
    <property type="protein sequence ID" value="GFR43733.1"/>
    <property type="molecule type" value="Genomic_DNA"/>
</dbReference>
<feature type="compositionally biased region" description="Pro residues" evidence="8">
    <location>
        <begin position="1031"/>
        <end position="1158"/>
    </location>
</feature>
<dbReference type="PANTHER" id="PTHR13037:SF24">
    <property type="entry name" value="POLYCOMB PROTEIN PCL-RELATED"/>
    <property type="match status" value="1"/>
</dbReference>
<dbReference type="SUPFAM" id="SSF49899">
    <property type="entry name" value="Concanavalin A-like lectins/glucanases"/>
    <property type="match status" value="2"/>
</dbReference>
<evidence type="ECO:0000256" key="1">
    <source>
        <dbReference type="ARBA" id="ARBA00000966"/>
    </source>
</evidence>
<dbReference type="InterPro" id="IPR001701">
    <property type="entry name" value="Glyco_hydro_9"/>
</dbReference>
<keyword evidence="6" id="KW-0119">Carbohydrate metabolism</keyword>
<feature type="region of interest" description="Disordered" evidence="8">
    <location>
        <begin position="801"/>
        <end position="823"/>
    </location>
</feature>
<evidence type="ECO:0000313" key="10">
    <source>
        <dbReference type="EMBL" id="GFR43733.1"/>
    </source>
</evidence>
<keyword evidence="5" id="KW-0136">Cellulose degradation</keyword>
<dbReference type="Proteomes" id="UP001054857">
    <property type="component" value="Unassembled WGS sequence"/>
</dbReference>
<dbReference type="Gene3D" id="2.60.120.200">
    <property type="match status" value="1"/>
</dbReference>
<comment type="caution">
    <text evidence="10">The sequence shown here is derived from an EMBL/GenBank/DDBJ whole genome shotgun (WGS) entry which is preliminary data.</text>
</comment>
<evidence type="ECO:0000256" key="2">
    <source>
        <dbReference type="ARBA" id="ARBA00007072"/>
    </source>
</evidence>
<comment type="catalytic activity">
    <reaction evidence="1">
        <text>Endohydrolysis of (1-&gt;4)-beta-D-glucosidic linkages in cellulose, lichenin and cereal beta-D-glucans.</text>
        <dbReference type="EC" id="3.2.1.4"/>
    </reaction>
</comment>
<evidence type="ECO:0000259" key="9">
    <source>
        <dbReference type="PROSITE" id="PS50093"/>
    </source>
</evidence>
<dbReference type="PRINTS" id="PR01217">
    <property type="entry name" value="PRICHEXTENSN"/>
</dbReference>
<protein>
    <recommendedName>
        <fullName evidence="3">cellulase</fullName>
        <ecNumber evidence="3">3.2.1.4</ecNumber>
    </recommendedName>
</protein>
<dbReference type="EC" id="3.2.1.4" evidence="3"/>
<dbReference type="GO" id="GO:0030245">
    <property type="term" value="P:cellulose catabolic process"/>
    <property type="evidence" value="ECO:0007669"/>
    <property type="project" value="UniProtKB-KW"/>
</dbReference>
<evidence type="ECO:0000256" key="5">
    <source>
        <dbReference type="ARBA" id="ARBA00023001"/>
    </source>
</evidence>
<accession>A0AAD3DNB9</accession>
<dbReference type="InterPro" id="IPR035986">
    <property type="entry name" value="PKD_dom_sf"/>
</dbReference>
<dbReference type="Gene3D" id="2.60.40.10">
    <property type="entry name" value="Immunoglobulins"/>
    <property type="match status" value="1"/>
</dbReference>
<name>A0AAD3DNB9_9CHLO</name>
<dbReference type="Pfam" id="PF00759">
    <property type="entry name" value="Glyco_hydro_9"/>
    <property type="match status" value="1"/>
</dbReference>
<feature type="compositionally biased region" description="Low complexity" evidence="8">
    <location>
        <begin position="805"/>
        <end position="816"/>
    </location>
</feature>
<dbReference type="PROSITE" id="PS50093">
    <property type="entry name" value="PKD"/>
    <property type="match status" value="1"/>
</dbReference>
<dbReference type="Gene3D" id="1.50.10.10">
    <property type="match status" value="1"/>
</dbReference>
<evidence type="ECO:0000256" key="8">
    <source>
        <dbReference type="SAM" id="MobiDB-lite"/>
    </source>
</evidence>
<dbReference type="InterPro" id="IPR008928">
    <property type="entry name" value="6-hairpin_glycosidase_sf"/>
</dbReference>
<dbReference type="InterPro" id="IPR000601">
    <property type="entry name" value="PKD_dom"/>
</dbReference>
<evidence type="ECO:0000256" key="7">
    <source>
        <dbReference type="ARBA" id="ARBA00023326"/>
    </source>
</evidence>
<feature type="region of interest" description="Disordered" evidence="8">
    <location>
        <begin position="1024"/>
        <end position="1159"/>
    </location>
</feature>
<evidence type="ECO:0000256" key="6">
    <source>
        <dbReference type="ARBA" id="ARBA00023277"/>
    </source>
</evidence>